<protein>
    <submittedName>
        <fullName evidence="7">Polar amino acid ABC transporter, inner membrane subunit (AapM, bztC)</fullName>
    </submittedName>
</protein>
<keyword evidence="2 5" id="KW-0812">Transmembrane</keyword>
<keyword evidence="5" id="KW-0813">Transport</keyword>
<dbReference type="InterPro" id="IPR035906">
    <property type="entry name" value="MetI-like_sf"/>
</dbReference>
<proteinExistence type="inferred from homology"/>
<feature type="transmembrane region" description="Helical" evidence="5">
    <location>
        <begin position="423"/>
        <end position="442"/>
    </location>
</feature>
<feature type="transmembrane region" description="Helical" evidence="5">
    <location>
        <begin position="195"/>
        <end position="213"/>
    </location>
</feature>
<dbReference type="Gene3D" id="1.10.3720.10">
    <property type="entry name" value="MetI-like"/>
    <property type="match status" value="1"/>
</dbReference>
<sequence length="564" mass="61410">MSSRGIDMNSFLELEESIAGKPGGRWVNPSNNAILSLLAISLALVCGIFGGMWEGFLPNGLFELVAKAEAEGAGSMIISTSFIDLSIPQSQIYGVISAAVIAFAWWVTLTALIKWTPGKNPSTAMLGIATAWIIVVVVRGLSHFVLVEADWAVVWANRVLLVVGQQMTEQMTQAPGSESCIAVTNCYGVNQNWRLWWILYPTFAIIASAYGTTAEKPARFLVPFSLVVICLMAIAWVPSEINYYKEVPILNLAKALLIGYIAYGASFYYCVTNEEYKANRLRSYIGIGAVGTFFFAIMIMNPPEFVKDLAVTLGGTPVQGMREAIIAGEVVPSTLDKLAGDGIEASQWGGLFVNLIVATAGCVLGFGIGVVLAFGRQSDQPFFSMPSIALIELVRSGPLICWLWFAVFLMPDLMDPFYNAEDIIRMLLMFGIFGGCYIAEVLRGGLQAVDSGQKEAALALGLSPFQTKMQVELPNAVRTTLPSIVSVFIGLWKDTTLLFIINILDFFKLAKDLPATDLRFLGNFLEPLYVTALVFWVFAFYLSRISMKIEKGLGLVREGGGEAA</sequence>
<comment type="similarity">
    <text evidence="5">Belongs to the binding-protein-dependent transport system permease family.</text>
</comment>
<organism evidence="7">
    <name type="scientific">uncultured marine group II/III euryarchaeote KM3_143_C03</name>
    <dbReference type="NCBI Taxonomy" id="1457879"/>
    <lineage>
        <taxon>Archaea</taxon>
        <taxon>Methanobacteriati</taxon>
        <taxon>Methanobacteriota</taxon>
        <taxon>environmental samples</taxon>
    </lineage>
</organism>
<dbReference type="GO" id="GO:0005886">
    <property type="term" value="C:plasma membrane"/>
    <property type="evidence" value="ECO:0007669"/>
    <property type="project" value="UniProtKB-SubCell"/>
</dbReference>
<feature type="transmembrane region" description="Helical" evidence="5">
    <location>
        <begin position="249"/>
        <end position="271"/>
    </location>
</feature>
<dbReference type="EMBL" id="KF900614">
    <property type="protein sequence ID" value="AIF01202.1"/>
    <property type="molecule type" value="Genomic_DNA"/>
</dbReference>
<comment type="subcellular location">
    <subcellularLocation>
        <location evidence="5">Cell membrane</location>
        <topology evidence="5">Multi-pass membrane protein</topology>
    </subcellularLocation>
    <subcellularLocation>
        <location evidence="1">Membrane</location>
        <topology evidence="1">Multi-pass membrane protein</topology>
    </subcellularLocation>
</comment>
<dbReference type="PANTHER" id="PTHR30614">
    <property type="entry name" value="MEMBRANE COMPONENT OF AMINO ACID ABC TRANSPORTER"/>
    <property type="match status" value="1"/>
</dbReference>
<keyword evidence="3 5" id="KW-1133">Transmembrane helix</keyword>
<evidence type="ECO:0000256" key="4">
    <source>
        <dbReference type="ARBA" id="ARBA00023136"/>
    </source>
</evidence>
<evidence type="ECO:0000256" key="3">
    <source>
        <dbReference type="ARBA" id="ARBA00022989"/>
    </source>
</evidence>
<dbReference type="AlphaFoldDB" id="A0A075GGY3"/>
<accession>A0A075GGY3</accession>
<evidence type="ECO:0000256" key="5">
    <source>
        <dbReference type="RuleBase" id="RU363032"/>
    </source>
</evidence>
<feature type="transmembrane region" description="Helical" evidence="5">
    <location>
        <begin position="484"/>
        <end position="504"/>
    </location>
</feature>
<feature type="transmembrane region" description="Helical" evidence="5">
    <location>
        <begin position="33"/>
        <end position="53"/>
    </location>
</feature>
<evidence type="ECO:0000256" key="1">
    <source>
        <dbReference type="ARBA" id="ARBA00004141"/>
    </source>
</evidence>
<feature type="transmembrane region" description="Helical" evidence="5">
    <location>
        <begin position="524"/>
        <end position="542"/>
    </location>
</feature>
<dbReference type="InterPro" id="IPR043429">
    <property type="entry name" value="ArtM/GltK/GlnP/TcyL/YhdX-like"/>
</dbReference>
<feature type="transmembrane region" description="Helical" evidence="5">
    <location>
        <begin position="220"/>
        <end position="237"/>
    </location>
</feature>
<reference evidence="7" key="1">
    <citation type="journal article" date="2014" name="Genome Biol. Evol.">
        <title>Pangenome evidence for extensive interdomain horizontal transfer affecting lineage core and shell genes in uncultured planktonic thaumarchaeota and euryarchaeota.</title>
        <authorList>
            <person name="Deschamps P."/>
            <person name="Zivanovic Y."/>
            <person name="Moreira D."/>
            <person name="Rodriguez-Valera F."/>
            <person name="Lopez-Garcia P."/>
        </authorList>
    </citation>
    <scope>NUCLEOTIDE SEQUENCE</scope>
</reference>
<dbReference type="PROSITE" id="PS50928">
    <property type="entry name" value="ABC_TM1"/>
    <property type="match status" value="1"/>
</dbReference>
<feature type="transmembrane region" description="Helical" evidence="5">
    <location>
        <begin position="351"/>
        <end position="375"/>
    </location>
</feature>
<dbReference type="PANTHER" id="PTHR30614:SF41">
    <property type="entry name" value="INNER MEMBRANE AMINO-ACID ABC TRANSPORTER PERMEASE PROTEIN YHDY"/>
    <property type="match status" value="1"/>
</dbReference>
<feature type="transmembrane region" description="Helical" evidence="5">
    <location>
        <begin position="283"/>
        <end position="300"/>
    </location>
</feature>
<keyword evidence="4 5" id="KW-0472">Membrane</keyword>
<dbReference type="GO" id="GO:0055085">
    <property type="term" value="P:transmembrane transport"/>
    <property type="evidence" value="ECO:0007669"/>
    <property type="project" value="InterPro"/>
</dbReference>
<dbReference type="SUPFAM" id="SSF161098">
    <property type="entry name" value="MetI-like"/>
    <property type="match status" value="1"/>
</dbReference>
<gene>
    <name evidence="7" type="primary">aapM</name>
    <name evidence="7" type="synonym">bztC</name>
</gene>
<name>A0A075GGY3_9EURY</name>
<dbReference type="GO" id="GO:0006865">
    <property type="term" value="P:amino acid transport"/>
    <property type="evidence" value="ECO:0007669"/>
    <property type="project" value="TreeGrafter"/>
</dbReference>
<feature type="domain" description="ABC transmembrane type-1" evidence="6">
    <location>
        <begin position="351"/>
        <end position="546"/>
    </location>
</feature>
<evidence type="ECO:0000313" key="7">
    <source>
        <dbReference type="EMBL" id="AIF01202.1"/>
    </source>
</evidence>
<feature type="transmembrane region" description="Helical" evidence="5">
    <location>
        <begin position="387"/>
        <end position="411"/>
    </location>
</feature>
<feature type="transmembrane region" description="Helical" evidence="5">
    <location>
        <begin position="92"/>
        <end position="113"/>
    </location>
</feature>
<evidence type="ECO:0000259" key="6">
    <source>
        <dbReference type="PROSITE" id="PS50928"/>
    </source>
</evidence>
<dbReference type="Pfam" id="PF00528">
    <property type="entry name" value="BPD_transp_1"/>
    <property type="match status" value="1"/>
</dbReference>
<dbReference type="CDD" id="cd06261">
    <property type="entry name" value="TM_PBP2"/>
    <property type="match status" value="1"/>
</dbReference>
<evidence type="ECO:0000256" key="2">
    <source>
        <dbReference type="ARBA" id="ARBA00022692"/>
    </source>
</evidence>
<dbReference type="InterPro" id="IPR000515">
    <property type="entry name" value="MetI-like"/>
</dbReference>
<feature type="transmembrane region" description="Helical" evidence="5">
    <location>
        <begin position="125"/>
        <end position="146"/>
    </location>
</feature>